<dbReference type="InterPro" id="IPR021717">
    <property type="entry name" value="Nucleoporin_Nup160"/>
</dbReference>
<proteinExistence type="predicted"/>
<dbReference type="GO" id="GO:0005643">
    <property type="term" value="C:nuclear pore"/>
    <property type="evidence" value="ECO:0007669"/>
    <property type="project" value="TreeGrafter"/>
</dbReference>
<evidence type="ECO:0000256" key="2">
    <source>
        <dbReference type="ARBA" id="ARBA00022448"/>
    </source>
</evidence>
<dbReference type="GO" id="GO:0017056">
    <property type="term" value="F:structural constituent of nuclear pore"/>
    <property type="evidence" value="ECO:0007669"/>
    <property type="project" value="TreeGrafter"/>
</dbReference>
<evidence type="ECO:0000313" key="8">
    <source>
        <dbReference type="EMBL" id="RPB26926.1"/>
    </source>
</evidence>
<evidence type="ECO:0000259" key="6">
    <source>
        <dbReference type="Pfam" id="PF21486"/>
    </source>
</evidence>
<dbReference type="STRING" id="1051890.A0A3N4LVK5"/>
<dbReference type="Pfam" id="PF11715">
    <property type="entry name" value="Beta-prop_Nup120_160"/>
    <property type="match status" value="1"/>
</dbReference>
<organism evidence="8 9">
    <name type="scientific">Terfezia boudieri ATCC MYA-4762</name>
    <dbReference type="NCBI Taxonomy" id="1051890"/>
    <lineage>
        <taxon>Eukaryota</taxon>
        <taxon>Fungi</taxon>
        <taxon>Dikarya</taxon>
        <taxon>Ascomycota</taxon>
        <taxon>Pezizomycotina</taxon>
        <taxon>Pezizomycetes</taxon>
        <taxon>Pezizales</taxon>
        <taxon>Pezizaceae</taxon>
        <taxon>Terfezia</taxon>
    </lineage>
</organism>
<dbReference type="InterPro" id="IPR048884">
    <property type="entry name" value="Nup120_helical"/>
</dbReference>
<feature type="region of interest" description="Disordered" evidence="4">
    <location>
        <begin position="35"/>
        <end position="66"/>
    </location>
</feature>
<feature type="region of interest" description="Disordered" evidence="4">
    <location>
        <begin position="1196"/>
        <end position="1224"/>
    </location>
</feature>
<feature type="compositionally biased region" description="Low complexity" evidence="4">
    <location>
        <begin position="53"/>
        <end position="62"/>
    </location>
</feature>
<name>A0A3N4LVK5_9PEZI</name>
<evidence type="ECO:0000256" key="4">
    <source>
        <dbReference type="SAM" id="MobiDB-lite"/>
    </source>
</evidence>
<evidence type="ECO:0000256" key="1">
    <source>
        <dbReference type="ARBA" id="ARBA00004123"/>
    </source>
</evidence>
<reference evidence="8 9" key="1">
    <citation type="journal article" date="2018" name="Nat. Ecol. Evol.">
        <title>Pezizomycetes genomes reveal the molecular basis of ectomycorrhizal truffle lifestyle.</title>
        <authorList>
            <person name="Murat C."/>
            <person name="Payen T."/>
            <person name="Noel B."/>
            <person name="Kuo A."/>
            <person name="Morin E."/>
            <person name="Chen J."/>
            <person name="Kohler A."/>
            <person name="Krizsan K."/>
            <person name="Balestrini R."/>
            <person name="Da Silva C."/>
            <person name="Montanini B."/>
            <person name="Hainaut M."/>
            <person name="Levati E."/>
            <person name="Barry K.W."/>
            <person name="Belfiori B."/>
            <person name="Cichocki N."/>
            <person name="Clum A."/>
            <person name="Dockter R.B."/>
            <person name="Fauchery L."/>
            <person name="Guy J."/>
            <person name="Iotti M."/>
            <person name="Le Tacon F."/>
            <person name="Lindquist E.A."/>
            <person name="Lipzen A."/>
            <person name="Malagnac F."/>
            <person name="Mello A."/>
            <person name="Molinier V."/>
            <person name="Miyauchi S."/>
            <person name="Poulain J."/>
            <person name="Riccioni C."/>
            <person name="Rubini A."/>
            <person name="Sitrit Y."/>
            <person name="Splivallo R."/>
            <person name="Traeger S."/>
            <person name="Wang M."/>
            <person name="Zifcakova L."/>
            <person name="Wipf D."/>
            <person name="Zambonelli A."/>
            <person name="Paolocci F."/>
            <person name="Nowrousian M."/>
            <person name="Ottonello S."/>
            <person name="Baldrian P."/>
            <person name="Spatafora J.W."/>
            <person name="Henrissat B."/>
            <person name="Nagy L.G."/>
            <person name="Aury J.M."/>
            <person name="Wincker P."/>
            <person name="Grigoriev I.V."/>
            <person name="Bonfante P."/>
            <person name="Martin F.M."/>
        </authorList>
    </citation>
    <scope>NUCLEOTIDE SEQUENCE [LARGE SCALE GENOMIC DNA]</scope>
    <source>
        <strain evidence="8 9">ATCC MYA-4762</strain>
    </source>
</reference>
<comment type="subcellular location">
    <subcellularLocation>
        <location evidence="1">Nucleus</location>
    </subcellularLocation>
</comment>
<dbReference type="InParanoid" id="A0A3N4LVK5"/>
<dbReference type="Pfam" id="PF23300">
    <property type="entry name" value="HEAT_Nup120"/>
    <property type="match status" value="1"/>
</dbReference>
<feature type="domain" description="Nucleoporin Nup120 helical" evidence="6">
    <location>
        <begin position="699"/>
        <end position="822"/>
    </location>
</feature>
<dbReference type="PANTHER" id="PTHR21286:SF0">
    <property type="entry name" value="NUCLEAR PORE COMPLEX PROTEIN NUP160"/>
    <property type="match status" value="1"/>
</dbReference>
<dbReference type="InterPro" id="IPR059141">
    <property type="entry name" value="Beta-prop_Nup120_160"/>
</dbReference>
<dbReference type="AlphaFoldDB" id="A0A3N4LVK5"/>
<dbReference type="Proteomes" id="UP000267821">
    <property type="component" value="Unassembled WGS sequence"/>
</dbReference>
<dbReference type="Pfam" id="PF21486">
    <property type="entry name" value="NUP120_helical"/>
    <property type="match status" value="1"/>
</dbReference>
<dbReference type="EMBL" id="ML121532">
    <property type="protein sequence ID" value="RPB26926.1"/>
    <property type="molecule type" value="Genomic_DNA"/>
</dbReference>
<evidence type="ECO:0000259" key="7">
    <source>
        <dbReference type="Pfam" id="PF23300"/>
    </source>
</evidence>
<feature type="domain" description="Nucleoporin Nup120/160 beta-propeller" evidence="5">
    <location>
        <begin position="95"/>
        <end position="637"/>
    </location>
</feature>
<evidence type="ECO:0008006" key="10">
    <source>
        <dbReference type="Google" id="ProtNLM"/>
    </source>
</evidence>
<keyword evidence="9" id="KW-1185">Reference proteome</keyword>
<keyword evidence="3" id="KW-0539">Nucleus</keyword>
<accession>A0A3N4LVK5</accession>
<protein>
    <recommendedName>
        <fullName evidence="10">Nucleoporin Nup120/160-domain-containing protein</fullName>
    </recommendedName>
</protein>
<dbReference type="PANTHER" id="PTHR21286">
    <property type="entry name" value="NUCLEAR PORE COMPLEX PROTEIN NUP160"/>
    <property type="match status" value="1"/>
</dbReference>
<dbReference type="InterPro" id="IPR056548">
    <property type="entry name" value="HEAT_Nup120"/>
</dbReference>
<evidence type="ECO:0000259" key="5">
    <source>
        <dbReference type="Pfam" id="PF11715"/>
    </source>
</evidence>
<evidence type="ECO:0000313" key="9">
    <source>
        <dbReference type="Proteomes" id="UP000267821"/>
    </source>
</evidence>
<feature type="domain" description="Nucleoporin nup120-like HEAT repeat" evidence="7">
    <location>
        <begin position="914"/>
        <end position="1083"/>
    </location>
</feature>
<dbReference type="OrthoDB" id="67716at2759"/>
<sequence length="1254" mass="139461">MAERACVLFKETRISTDAATASSTASNVVNVRLPSHRASATQAPRRRSIHIRSASPSSQSGSTTEKQRDIEAIFASNSLAKAASVYFRRHGTRPRNILYRVVEEWEVLSIQAVDMVKGLEEATIGVDVTTPVLRFHFPDKIRENCVAFADVPNKDEVTVYVMTVVNTIYTLTLKGEILRGGGGIVAAAKAGRGGGIGLGNLKEPEFCRTSYPSAFSLSSPHFLVAVDHERILVSLQDGNLLKLERGLEDDADVTEAVYYEKKFSDTGVLSIFKNKLPWVSSGTSRYKDTHVSHSTVISIEFFTPKGGRDYEEGTAIVGYSAPEKSHTLLFTVSINHTLKVWSYERQQLLHVSDLMNQPPNDSNIKTLIHPAPAQLLAVITTTLSRNHLFYLVTYSPVSTGSFKFWIGHGDVEGRFSHLEDMYKDNIFDAMPPTASSIWIISDFRVTPVSKSKPGVQNMWILWKSNTSFKIQNLQFHIQTIPEAWNHWATSTTDSIHTFTGKVPSTPIFGDVTERWMEWIFYPERFPESVIEASLEIYEQHFSRALNIRTSRTMSLKARVGRIVASAVELQKTKDGNVNLEKFKHEVGLQWDRFVRLCVELDRQRGEALSLVYDPVMGYIWAVNADGLTALRECTETEMIVHNLAAPKELYKVMTDSTTSTLGANMTPAVLSQAILLIRAAADLVSSIQTDDMEQCIIALQEETLEDPMASVNDRMWNLLERCITGKVPRHVLEKIDNTFMVLDRPENTIQAILSSIFCPTKGLGSSRLTEFGARVLVKGAQEVININYTILFNLALLVTIATFPPDSQNKILINGEELFSQLITYLKEYEILKWMARKSISMPEHPTPEDALSATLSGLQVSDSPDSKPIATTGSVLQLVLPGDLSLTRDSLSSTIRNFLASLKLRHESGILDVASTLIEANATALAAKFQKFLPNTPWGCYLKGRIDVKNGDHAKAVVLFKRAAGGLGISLDKYPDNALRDVIGDGEVHSFGFGLPQYYMHIARLFEECEGWGHVADFCRAALNTFRKEAENEFLRMGILSKMFQASLKISNFDEAYLTLMQYTNKSLKLHTLGELVEAMVEQDQGLRLTTYPFVGLQDEVDEALSEKCETILDVTHGPPFHKVLYAWRIERGDYRGAASVLHQRLQRLKTANVGSSDPQAKSVTDGFLALLNVLSCVDEDQTWILSSNRTDADNIGTGEAGKGGGTDAKRAKRGGMASGPQKRQVLTLKDITDEYQRETDRQGLLLHGGFFV</sequence>
<keyword evidence="2" id="KW-0813">Transport</keyword>
<gene>
    <name evidence="8" type="ORF">L211DRAFT_860607</name>
</gene>
<evidence type="ECO:0000256" key="3">
    <source>
        <dbReference type="ARBA" id="ARBA00023242"/>
    </source>
</evidence>